<sequence>MFDDTPITLEEVIDHCRALIYAIVTLEPPEAKEILSFVLQQQFDLLYYLHEQNTLLAELDASAPNLIDDEALHASIEAAKIASKNALKNISTD</sequence>
<comment type="caution">
    <text evidence="1">The sequence shown here is derived from an EMBL/GenBank/DDBJ whole genome shotgun (WGS) entry which is preliminary data.</text>
</comment>
<keyword evidence="2" id="KW-1185">Reference proteome</keyword>
<dbReference type="RefSeq" id="WP_053907807.1">
    <property type="nucleotide sequence ID" value="NZ_CAWMUS010000014.1"/>
</dbReference>
<gene>
    <name evidence="1" type="ORF">M992_1281</name>
</gene>
<dbReference type="AlphaFoldDB" id="A0A0N0ZAI7"/>
<proteinExistence type="predicted"/>
<protein>
    <submittedName>
        <fullName evidence="1">Uncharacterized protein</fullName>
    </submittedName>
</protein>
<reference evidence="1 2" key="1">
    <citation type="submission" date="2015-07" db="EMBL/GenBank/DDBJ databases">
        <title>ATOL: Assembling a taxonomically balanced genome-scale reconstruction of the evolutionary history of the Enterobacteriaceae.</title>
        <authorList>
            <person name="Plunkett G.III."/>
            <person name="Neeno-Eckwall E.C."/>
            <person name="Glasner J.D."/>
            <person name="Perna N.T."/>
        </authorList>
    </citation>
    <scope>NUCLEOTIDE SEQUENCE [LARGE SCALE GENOMIC DNA]</scope>
    <source>
        <strain evidence="1 2">ATCC 35017</strain>
    </source>
</reference>
<evidence type="ECO:0000313" key="1">
    <source>
        <dbReference type="EMBL" id="KPD03156.1"/>
    </source>
</evidence>
<name>A0A0N0ZAI7_9GAMM</name>
<evidence type="ECO:0000313" key="2">
    <source>
        <dbReference type="Proteomes" id="UP000053226"/>
    </source>
</evidence>
<dbReference type="OrthoDB" id="6467005at2"/>
<dbReference type="EMBL" id="LGAA01000014">
    <property type="protein sequence ID" value="KPD03156.1"/>
    <property type="molecule type" value="Genomic_DNA"/>
</dbReference>
<dbReference type="Proteomes" id="UP000053226">
    <property type="component" value="Unassembled WGS sequence"/>
</dbReference>
<organism evidence="1 2">
    <name type="scientific">Moellerella wisconsensis ATCC 35017</name>
    <dbReference type="NCBI Taxonomy" id="1354267"/>
    <lineage>
        <taxon>Bacteria</taxon>
        <taxon>Pseudomonadati</taxon>
        <taxon>Pseudomonadota</taxon>
        <taxon>Gammaproteobacteria</taxon>
        <taxon>Enterobacterales</taxon>
        <taxon>Morganellaceae</taxon>
        <taxon>Moellerella</taxon>
    </lineage>
</organism>
<accession>A0A0N0ZAI7</accession>